<keyword evidence="2" id="KW-1185">Reference proteome</keyword>
<evidence type="ECO:0000313" key="1">
    <source>
        <dbReference type="EMBL" id="KAG7310966.1"/>
    </source>
</evidence>
<sequence length="228" mass="26373">MEDFRNCVMCRRGLYRGRYQRHTLTDNIPRAQPEIAAFIQQHAELEVLFDNTRSVCHRCWQRAVNAARPPVAAEVPEAPEENERNVNIIHVPEYKRAPNNHRHCIFNNCVNDTRHRIPGAIKLHTFCEHKLYIPEEARVCREHLEGNNWDELPDFFVATNGYIIDVMGPFAATKTDAQIMHDIMTNEENPLHLLLQENDAFILDRGFRDGLGSIEAWGFCVDVSNPVM</sequence>
<proteinExistence type="predicted"/>
<organism evidence="1 2">
    <name type="scientific">Plutella xylostella</name>
    <name type="common">Diamondback moth</name>
    <name type="synonym">Plutella maculipennis</name>
    <dbReference type="NCBI Taxonomy" id="51655"/>
    <lineage>
        <taxon>Eukaryota</taxon>
        <taxon>Metazoa</taxon>
        <taxon>Ecdysozoa</taxon>
        <taxon>Arthropoda</taxon>
        <taxon>Hexapoda</taxon>
        <taxon>Insecta</taxon>
        <taxon>Pterygota</taxon>
        <taxon>Neoptera</taxon>
        <taxon>Endopterygota</taxon>
        <taxon>Lepidoptera</taxon>
        <taxon>Glossata</taxon>
        <taxon>Ditrysia</taxon>
        <taxon>Yponomeutoidea</taxon>
        <taxon>Plutellidae</taxon>
        <taxon>Plutella</taxon>
    </lineage>
</organism>
<evidence type="ECO:0000313" key="2">
    <source>
        <dbReference type="Proteomes" id="UP000823941"/>
    </source>
</evidence>
<accession>A0ABQ7R0Z6</accession>
<protein>
    <submittedName>
        <fullName evidence="1">Uncharacterized protein</fullName>
    </submittedName>
</protein>
<gene>
    <name evidence="1" type="ORF">JYU34_003816</name>
</gene>
<dbReference type="Proteomes" id="UP000823941">
    <property type="component" value="Chromosome 5"/>
</dbReference>
<name>A0ABQ7R0Z6_PLUXY</name>
<dbReference type="EMBL" id="JAHIBW010000005">
    <property type="protein sequence ID" value="KAG7310966.1"/>
    <property type="molecule type" value="Genomic_DNA"/>
</dbReference>
<reference evidence="1 2" key="1">
    <citation type="submission" date="2021-06" db="EMBL/GenBank/DDBJ databases">
        <title>A haploid diamondback moth (Plutella xylostella L.) genome assembly resolves 31 chromosomes and identifies a diamide resistance mutation.</title>
        <authorList>
            <person name="Ward C.M."/>
            <person name="Perry K.D."/>
            <person name="Baker G."/>
            <person name="Powis K."/>
            <person name="Heckel D.G."/>
            <person name="Baxter S.W."/>
        </authorList>
    </citation>
    <scope>NUCLEOTIDE SEQUENCE [LARGE SCALE GENOMIC DNA]</scope>
    <source>
        <strain evidence="1 2">LV</strain>
        <tissue evidence="1">Single pupa</tissue>
    </source>
</reference>
<comment type="caution">
    <text evidence="1">The sequence shown here is derived from an EMBL/GenBank/DDBJ whole genome shotgun (WGS) entry which is preliminary data.</text>
</comment>